<sequence>MKKTLPLGFFVLSLTALTSCTPVLSPKTVVKHPIQQVVETTVTEDTALTEQQITPRIALSEHYVRERIQQYGKKLDRWKQIDADAINRDLSAQETKQIINCFRQLQKVLSGYNGLQRAFLSEKGISHITGDITDQIQQEDIKFLDGECGSMLSEPITSNNWNAAKLQGLDQTEAKIIELSDQGDYENVLQTWTGISSSQQKRLSLKTKLLYANALTYLHQERESIAVYLDIIKDMAPTDPDDIISLRKQVADLYVAAGDYSAAKKQYREIGKNYQAFAPINNWAALQLSIIARSKVDAKELGAYSKLLQSYLSFIPSQDGYKVVHDADAFLERYPHTPIASNVDKIREESLLQADKWYAGIWMTVDKLTDKSNYEDAINLLQSVPMGLIDQTKASSISKKIDELILADAVNRETHKMAQMQELQQQWNNGLLLVSGERFSEAINVFKGLEGTEYNDKALNKIEEVSLLAAKAERRKAADIFIRYTRTTDLASQKKLLIESRKILKNILISYPQTEIIGKTEKNISRVEEEMNKIDPQLLPRVRSEESGIQTPATPKSMDVFDQLFN</sequence>
<keyword evidence="3" id="KW-1185">Reference proteome</keyword>
<dbReference type="KEGG" id="dps:DP1674"/>
<accession>Q6AMM2</accession>
<keyword evidence="1" id="KW-0732">Signal</keyword>
<feature type="chain" id="PRO_5004270885" evidence="1">
    <location>
        <begin position="19"/>
        <end position="566"/>
    </location>
</feature>
<proteinExistence type="predicted"/>
<evidence type="ECO:0000313" key="2">
    <source>
        <dbReference type="EMBL" id="CAG36403.1"/>
    </source>
</evidence>
<organism evidence="2 3">
    <name type="scientific">Desulfotalea psychrophila (strain LSv54 / DSM 12343)</name>
    <dbReference type="NCBI Taxonomy" id="177439"/>
    <lineage>
        <taxon>Bacteria</taxon>
        <taxon>Pseudomonadati</taxon>
        <taxon>Thermodesulfobacteriota</taxon>
        <taxon>Desulfobulbia</taxon>
        <taxon>Desulfobulbales</taxon>
        <taxon>Desulfocapsaceae</taxon>
        <taxon>Desulfotalea</taxon>
    </lineage>
</organism>
<evidence type="ECO:0000256" key="1">
    <source>
        <dbReference type="SAM" id="SignalP"/>
    </source>
</evidence>
<dbReference type="Proteomes" id="UP000000602">
    <property type="component" value="Chromosome"/>
</dbReference>
<dbReference type="eggNOG" id="COG0457">
    <property type="taxonomic scope" value="Bacteria"/>
</dbReference>
<dbReference type="EMBL" id="CR522870">
    <property type="protein sequence ID" value="CAG36403.1"/>
    <property type="molecule type" value="Genomic_DNA"/>
</dbReference>
<dbReference type="PROSITE" id="PS51257">
    <property type="entry name" value="PROKAR_LIPOPROTEIN"/>
    <property type="match status" value="1"/>
</dbReference>
<protein>
    <submittedName>
        <fullName evidence="2">Uncharacterized protein</fullName>
    </submittedName>
</protein>
<dbReference type="HOGENOM" id="CLU_481230_0_0_7"/>
<feature type="signal peptide" evidence="1">
    <location>
        <begin position="1"/>
        <end position="18"/>
    </location>
</feature>
<dbReference type="RefSeq" id="WP_011188915.1">
    <property type="nucleotide sequence ID" value="NC_006138.1"/>
</dbReference>
<evidence type="ECO:0000313" key="3">
    <source>
        <dbReference type="Proteomes" id="UP000000602"/>
    </source>
</evidence>
<reference evidence="3" key="1">
    <citation type="journal article" date="2004" name="Environ. Microbiol.">
        <title>The genome of Desulfotalea psychrophila, a sulfate-reducing bacterium from permanently cold Arctic sediments.</title>
        <authorList>
            <person name="Rabus R."/>
            <person name="Ruepp A."/>
            <person name="Frickey T."/>
            <person name="Rattei T."/>
            <person name="Fartmann B."/>
            <person name="Stark M."/>
            <person name="Bauer M."/>
            <person name="Zibat A."/>
            <person name="Lombardot T."/>
            <person name="Becker I."/>
            <person name="Amann J."/>
            <person name="Gellner K."/>
            <person name="Teeling H."/>
            <person name="Leuschner W.D."/>
            <person name="Gloeckner F.-O."/>
            <person name="Lupas A.N."/>
            <person name="Amann R."/>
            <person name="Klenk H.-P."/>
        </authorList>
    </citation>
    <scope>NUCLEOTIDE SEQUENCE [LARGE SCALE GENOMIC DNA]</scope>
    <source>
        <strain evidence="3">DSM 12343 / LSv54</strain>
    </source>
</reference>
<gene>
    <name evidence="2" type="ordered locus">DP1674</name>
</gene>
<dbReference type="STRING" id="177439.DP1674"/>
<name>Q6AMM2_DESPS</name>
<dbReference type="OrthoDB" id="5429373at2"/>
<dbReference type="AlphaFoldDB" id="Q6AMM2"/>